<feature type="signal peptide" evidence="6">
    <location>
        <begin position="1"/>
        <end position="22"/>
    </location>
</feature>
<dbReference type="Pfam" id="PF07690">
    <property type="entry name" value="MFS_1"/>
    <property type="match status" value="2"/>
</dbReference>
<dbReference type="InterPro" id="IPR036259">
    <property type="entry name" value="MFS_trans_sf"/>
</dbReference>
<evidence type="ECO:0000313" key="8">
    <source>
        <dbReference type="EMBL" id="MBB4664219.1"/>
    </source>
</evidence>
<sequence>MAGQRRSILVMMCFALATVVSAVSSLNVALPDMARDTGATPTQLQWVVDAYALVFAGLLLPAGAIGDRFGRRRTLLAGLAIFGAGAAVATTLSDPGALIAVRAAMGLGAALIMPATLSIVTATFPAGERDRAVGAWAGVAGGSALLGLLVSGALLEVAAWSSVFALSVVLAAVAIVGTVRVVPARERHERKPLDPLGGALSALALTALVWAFIEGPQRGWGDGLVVGGFAAALALGAAFVVWELRRAQPMLDPRLFLLRGFGAGSLSVFVQFFAAFGLIFVLLQFLQLVLGWSPLEAGAALAPMALVMVAVAPRVPRLVERVGVRPVGPVGLALMAVGLVVLSTMDAGSSYWHLLAGGLTLGLGMALATTPATTAIVSSLPDAEQGVASAVNDAAREVGGALGIAVLGSVLADRVGEIGPGMDATAFVDGFGAALLVGAAVLAVGAVVVALRAPSAAAVRAPAVARRGGATGGA</sequence>
<keyword evidence="4 5" id="KW-0472">Membrane</keyword>
<dbReference type="CDD" id="cd17321">
    <property type="entry name" value="MFS_MMR_MDR_like"/>
    <property type="match status" value="1"/>
</dbReference>
<feature type="transmembrane region" description="Helical" evidence="5">
    <location>
        <begin position="225"/>
        <end position="244"/>
    </location>
</feature>
<evidence type="ECO:0000256" key="3">
    <source>
        <dbReference type="ARBA" id="ARBA00022989"/>
    </source>
</evidence>
<feature type="domain" description="Major facilitator superfamily (MFS) profile" evidence="7">
    <location>
        <begin position="1"/>
        <end position="457"/>
    </location>
</feature>
<gene>
    <name evidence="8" type="ORF">BDZ31_003822</name>
</gene>
<dbReference type="InterPro" id="IPR011701">
    <property type="entry name" value="MFS"/>
</dbReference>
<dbReference type="PANTHER" id="PTHR42718">
    <property type="entry name" value="MAJOR FACILITATOR SUPERFAMILY MULTIDRUG TRANSPORTER MFSC"/>
    <property type="match status" value="1"/>
</dbReference>
<feature type="transmembrane region" description="Helical" evidence="5">
    <location>
        <begin position="46"/>
        <end position="63"/>
    </location>
</feature>
<feature type="transmembrane region" description="Helical" evidence="5">
    <location>
        <begin position="394"/>
        <end position="411"/>
    </location>
</feature>
<feature type="transmembrane region" description="Helical" evidence="5">
    <location>
        <begin position="297"/>
        <end position="315"/>
    </location>
</feature>
<organism evidence="8 9">
    <name type="scientific">Conexibacter arvalis</name>
    <dbReference type="NCBI Taxonomy" id="912552"/>
    <lineage>
        <taxon>Bacteria</taxon>
        <taxon>Bacillati</taxon>
        <taxon>Actinomycetota</taxon>
        <taxon>Thermoleophilia</taxon>
        <taxon>Solirubrobacterales</taxon>
        <taxon>Conexibacteraceae</taxon>
        <taxon>Conexibacter</taxon>
    </lineage>
</organism>
<protein>
    <submittedName>
        <fullName evidence="8">EmrB/QacA subfamily drug resistance transporter</fullName>
    </submittedName>
</protein>
<dbReference type="Gene3D" id="1.20.1720.10">
    <property type="entry name" value="Multidrug resistance protein D"/>
    <property type="match status" value="1"/>
</dbReference>
<comment type="subcellular location">
    <subcellularLocation>
        <location evidence="1">Cell membrane</location>
        <topology evidence="1">Multi-pass membrane protein</topology>
    </subcellularLocation>
</comment>
<dbReference type="GO" id="GO:0005886">
    <property type="term" value="C:plasma membrane"/>
    <property type="evidence" value="ECO:0007669"/>
    <property type="project" value="UniProtKB-SubCell"/>
</dbReference>
<keyword evidence="3 5" id="KW-1133">Transmembrane helix</keyword>
<dbReference type="RefSeq" id="WP_183344048.1">
    <property type="nucleotide sequence ID" value="NZ_JACHNU010000006.1"/>
</dbReference>
<keyword evidence="9" id="KW-1185">Reference proteome</keyword>
<feature type="transmembrane region" description="Helical" evidence="5">
    <location>
        <begin position="75"/>
        <end position="93"/>
    </location>
</feature>
<dbReference type="Gene3D" id="1.20.1250.20">
    <property type="entry name" value="MFS general substrate transporter like domains"/>
    <property type="match status" value="1"/>
</dbReference>
<comment type="caution">
    <text evidence="8">The sequence shown here is derived from an EMBL/GenBank/DDBJ whole genome shotgun (WGS) entry which is preliminary data.</text>
</comment>
<evidence type="ECO:0000313" key="9">
    <source>
        <dbReference type="Proteomes" id="UP000585272"/>
    </source>
</evidence>
<dbReference type="GO" id="GO:0022857">
    <property type="term" value="F:transmembrane transporter activity"/>
    <property type="evidence" value="ECO:0007669"/>
    <property type="project" value="InterPro"/>
</dbReference>
<feature type="transmembrane region" description="Helical" evidence="5">
    <location>
        <begin position="256"/>
        <end position="285"/>
    </location>
</feature>
<evidence type="ECO:0000256" key="5">
    <source>
        <dbReference type="SAM" id="Phobius"/>
    </source>
</evidence>
<keyword evidence="6" id="KW-0732">Signal</keyword>
<accession>A0A840IHG6</accession>
<feature type="transmembrane region" description="Helical" evidence="5">
    <location>
        <begin position="160"/>
        <end position="183"/>
    </location>
</feature>
<evidence type="ECO:0000256" key="2">
    <source>
        <dbReference type="ARBA" id="ARBA00022692"/>
    </source>
</evidence>
<keyword evidence="2 5" id="KW-0812">Transmembrane</keyword>
<feature type="transmembrane region" description="Helical" evidence="5">
    <location>
        <begin position="195"/>
        <end position="213"/>
    </location>
</feature>
<proteinExistence type="predicted"/>
<dbReference type="EMBL" id="JACHNU010000006">
    <property type="protein sequence ID" value="MBB4664219.1"/>
    <property type="molecule type" value="Genomic_DNA"/>
</dbReference>
<evidence type="ECO:0000259" key="7">
    <source>
        <dbReference type="PROSITE" id="PS50850"/>
    </source>
</evidence>
<reference evidence="8 9" key="1">
    <citation type="submission" date="2020-08" db="EMBL/GenBank/DDBJ databases">
        <title>Genomic Encyclopedia of Archaeal and Bacterial Type Strains, Phase II (KMG-II): from individual species to whole genera.</title>
        <authorList>
            <person name="Goeker M."/>
        </authorList>
    </citation>
    <scope>NUCLEOTIDE SEQUENCE [LARGE SCALE GENOMIC DNA]</scope>
    <source>
        <strain evidence="8 9">DSM 23288</strain>
    </source>
</reference>
<dbReference type="PANTHER" id="PTHR42718:SF42">
    <property type="entry name" value="EXPORT PROTEIN"/>
    <property type="match status" value="1"/>
</dbReference>
<evidence type="ECO:0000256" key="4">
    <source>
        <dbReference type="ARBA" id="ARBA00023136"/>
    </source>
</evidence>
<dbReference type="SUPFAM" id="SSF103473">
    <property type="entry name" value="MFS general substrate transporter"/>
    <property type="match status" value="1"/>
</dbReference>
<feature type="transmembrane region" description="Helical" evidence="5">
    <location>
        <begin position="431"/>
        <end position="451"/>
    </location>
</feature>
<feature type="chain" id="PRO_5032974160" evidence="6">
    <location>
        <begin position="23"/>
        <end position="474"/>
    </location>
</feature>
<feature type="transmembrane region" description="Helical" evidence="5">
    <location>
        <begin position="99"/>
        <end position="120"/>
    </location>
</feature>
<feature type="transmembrane region" description="Helical" evidence="5">
    <location>
        <begin position="351"/>
        <end position="373"/>
    </location>
</feature>
<feature type="transmembrane region" description="Helical" evidence="5">
    <location>
        <begin position="327"/>
        <end position="345"/>
    </location>
</feature>
<dbReference type="PROSITE" id="PS50850">
    <property type="entry name" value="MFS"/>
    <property type="match status" value="1"/>
</dbReference>
<dbReference type="AlphaFoldDB" id="A0A840IHG6"/>
<feature type="transmembrane region" description="Helical" evidence="5">
    <location>
        <begin position="132"/>
        <end position="154"/>
    </location>
</feature>
<dbReference type="InterPro" id="IPR020846">
    <property type="entry name" value="MFS_dom"/>
</dbReference>
<evidence type="ECO:0000256" key="6">
    <source>
        <dbReference type="SAM" id="SignalP"/>
    </source>
</evidence>
<name>A0A840IHG6_9ACTN</name>
<dbReference type="Proteomes" id="UP000585272">
    <property type="component" value="Unassembled WGS sequence"/>
</dbReference>
<evidence type="ECO:0000256" key="1">
    <source>
        <dbReference type="ARBA" id="ARBA00004651"/>
    </source>
</evidence>